<evidence type="ECO:0000313" key="5">
    <source>
        <dbReference type="Proteomes" id="UP001317870"/>
    </source>
</evidence>
<dbReference type="Proteomes" id="UP001317870">
    <property type="component" value="Chromosome"/>
</dbReference>
<dbReference type="RefSeq" id="WP_281878949.1">
    <property type="nucleotide sequence ID" value="NZ_AP026978.1"/>
</dbReference>
<keyword evidence="2" id="KW-0472">Membrane</keyword>
<reference evidence="4 5" key="1">
    <citation type="submission" date="2022-11" db="EMBL/GenBank/DDBJ databases">
        <title>Genome Sequencing of Nocardia sp. ON39_IFM12276 and assembly.</title>
        <authorList>
            <person name="Shimojima M."/>
            <person name="Toyokawa M."/>
            <person name="Uesaka K."/>
        </authorList>
    </citation>
    <scope>NUCLEOTIDE SEQUENCE [LARGE SCALE GENOMIC DNA]</scope>
    <source>
        <strain evidence="4 5">IFM 12276</strain>
    </source>
</reference>
<evidence type="ECO:0000313" key="4">
    <source>
        <dbReference type="EMBL" id="BDT98873.1"/>
    </source>
</evidence>
<keyword evidence="2" id="KW-0812">Transmembrane</keyword>
<evidence type="ECO:0000259" key="3">
    <source>
        <dbReference type="Pfam" id="PF26527"/>
    </source>
</evidence>
<protein>
    <recommendedName>
        <fullName evidence="3">DUF8176 domain-containing protein</fullName>
    </recommendedName>
</protein>
<feature type="domain" description="DUF8176" evidence="3">
    <location>
        <begin position="198"/>
        <end position="317"/>
    </location>
</feature>
<keyword evidence="5" id="KW-1185">Reference proteome</keyword>
<feature type="region of interest" description="Disordered" evidence="1">
    <location>
        <begin position="1"/>
        <end position="68"/>
    </location>
</feature>
<keyword evidence="2" id="KW-1133">Transmembrane helix</keyword>
<gene>
    <name evidence="4" type="ORF">IFM12276_19020</name>
</gene>
<dbReference type="InterPro" id="IPR058489">
    <property type="entry name" value="DUF8176"/>
</dbReference>
<evidence type="ECO:0000256" key="2">
    <source>
        <dbReference type="SAM" id="Phobius"/>
    </source>
</evidence>
<evidence type="ECO:0000256" key="1">
    <source>
        <dbReference type="SAM" id="MobiDB-lite"/>
    </source>
</evidence>
<name>A0ABM8CV72_9NOCA</name>
<feature type="compositionally biased region" description="Basic and acidic residues" evidence="1">
    <location>
        <begin position="37"/>
        <end position="60"/>
    </location>
</feature>
<feature type="transmembrane region" description="Helical" evidence="2">
    <location>
        <begin position="140"/>
        <end position="162"/>
    </location>
</feature>
<accession>A0ABM8CV72</accession>
<dbReference type="Pfam" id="PF26527">
    <property type="entry name" value="DUF8176"/>
    <property type="match status" value="1"/>
</dbReference>
<dbReference type="EMBL" id="AP026978">
    <property type="protein sequence ID" value="BDT98873.1"/>
    <property type="molecule type" value="Genomic_DNA"/>
</dbReference>
<sequence>MLKSYKQLSRWYGALEPDNGVPEKSKPDEANTIIPADDDRPARYPDYLRDDEPWQRRPEEVPSDLPAQRSEFTGGWSDWVVTGHAPGPDDDYVAPRHADPVPFPWAGDDEHDPVEPPRPAESRALRQAARAHPAVRRARLLILVIVAVLVIVVAAVGVLLLLRSAADRAAQPMHPHMSASVQLTVGGAQAVGNPRVAGACPTERSDAIVRSAEAGGTGSGPDAVLSFQYAYYVERSGERARAAVAPDANVQPAPVIQRGIDSVPAGTTHCVRIVTVGDNRYSVEVTEYRPGGAPATYSRQTVTTAVIDGRTLITGITAG</sequence>
<organism evidence="4 5">
    <name type="scientific">Nocardia sputorum</name>
    <dbReference type="NCBI Taxonomy" id="2984338"/>
    <lineage>
        <taxon>Bacteria</taxon>
        <taxon>Bacillati</taxon>
        <taxon>Actinomycetota</taxon>
        <taxon>Actinomycetes</taxon>
        <taxon>Mycobacteriales</taxon>
        <taxon>Nocardiaceae</taxon>
        <taxon>Nocardia</taxon>
    </lineage>
</organism>
<proteinExistence type="predicted"/>